<dbReference type="AlphaFoldDB" id="A0A7R8VC81"/>
<dbReference type="EMBL" id="OA564867">
    <property type="protein sequence ID" value="CAD7195717.1"/>
    <property type="molecule type" value="Genomic_DNA"/>
</dbReference>
<name>A0A7R8VC81_TIMDO</name>
<proteinExistence type="predicted"/>
<reference evidence="1" key="1">
    <citation type="submission" date="2020-11" db="EMBL/GenBank/DDBJ databases">
        <authorList>
            <person name="Tran Van P."/>
        </authorList>
    </citation>
    <scope>NUCLEOTIDE SEQUENCE</scope>
</reference>
<gene>
    <name evidence="1" type="ORF">TDIB3V08_LOCUS2093</name>
</gene>
<evidence type="ECO:0000313" key="1">
    <source>
        <dbReference type="EMBL" id="CAD7195717.1"/>
    </source>
</evidence>
<organism evidence="1">
    <name type="scientific">Timema douglasi</name>
    <name type="common">Walking stick</name>
    <dbReference type="NCBI Taxonomy" id="61478"/>
    <lineage>
        <taxon>Eukaryota</taxon>
        <taxon>Metazoa</taxon>
        <taxon>Ecdysozoa</taxon>
        <taxon>Arthropoda</taxon>
        <taxon>Hexapoda</taxon>
        <taxon>Insecta</taxon>
        <taxon>Pterygota</taxon>
        <taxon>Neoptera</taxon>
        <taxon>Polyneoptera</taxon>
        <taxon>Phasmatodea</taxon>
        <taxon>Timematodea</taxon>
        <taxon>Timematoidea</taxon>
        <taxon>Timematidae</taxon>
        <taxon>Timema</taxon>
    </lineage>
</organism>
<protein>
    <submittedName>
        <fullName evidence="1">Uncharacterized protein</fullName>
    </submittedName>
</protein>
<sequence>MMQYVFPPSVSILNEEVKSGRPCSKEIQKFVCCLDERLRLSWFTLFGPLPPSTMKKTLNARQVTLVLAAVIVMALDALVQDGENLPAFTIGMESGKTLRKKLHPKVDSKALLSRQRQTILEELDVLVHVPTEVKTEDTLNFLISLPLSLTHSRASDLGQANPSELPVYVGEDSVNLFGLRVYEVITTNPPAVICFSNRSRYFYI</sequence>
<accession>A0A7R8VC81</accession>